<dbReference type="SUPFAM" id="SSF53137">
    <property type="entry name" value="Translational machinery components"/>
    <property type="match status" value="1"/>
</dbReference>
<dbReference type="PANTHER" id="PTHR12899">
    <property type="entry name" value="39S RIBOSOMAL PROTEIN L18, MITOCHONDRIAL"/>
    <property type="match status" value="1"/>
</dbReference>
<dbReference type="InterPro" id="IPR005484">
    <property type="entry name" value="Ribosomal_uL18_bac/plant/anim"/>
</dbReference>
<dbReference type="GO" id="GO:0003735">
    <property type="term" value="F:structural constituent of ribosome"/>
    <property type="evidence" value="ECO:0007669"/>
    <property type="project" value="InterPro"/>
</dbReference>
<gene>
    <name evidence="7" type="primary">rplR</name>
    <name evidence="8" type="ORF">UW78_C0019G0015</name>
</gene>
<dbReference type="GO" id="GO:0022625">
    <property type="term" value="C:cytosolic large ribosomal subunit"/>
    <property type="evidence" value="ECO:0007669"/>
    <property type="project" value="TreeGrafter"/>
</dbReference>
<dbReference type="Proteomes" id="UP000034595">
    <property type="component" value="Unassembled WGS sequence"/>
</dbReference>
<comment type="caution">
    <text evidence="8">The sequence shown here is derived from an EMBL/GenBank/DDBJ whole genome shotgun (WGS) entry which is preliminary data.</text>
</comment>
<comment type="subunit">
    <text evidence="7">Part of the 50S ribosomal subunit; part of the 5S rRNA/L5/L18/L25 subcomplex. Contacts the 5S and 23S rRNAs.</text>
</comment>
<dbReference type="CDD" id="cd00432">
    <property type="entry name" value="Ribosomal_L18_L5e"/>
    <property type="match status" value="1"/>
</dbReference>
<dbReference type="GO" id="GO:0008097">
    <property type="term" value="F:5S rRNA binding"/>
    <property type="evidence" value="ECO:0007669"/>
    <property type="project" value="TreeGrafter"/>
</dbReference>
<accession>A0A0G1KBQ4</accession>
<dbReference type="Pfam" id="PF00861">
    <property type="entry name" value="Ribosomal_L18p"/>
    <property type="match status" value="1"/>
</dbReference>
<dbReference type="Gene3D" id="3.30.420.100">
    <property type="match status" value="1"/>
</dbReference>
<evidence type="ECO:0000256" key="1">
    <source>
        <dbReference type="ARBA" id="ARBA00007116"/>
    </source>
</evidence>
<keyword evidence="3 7" id="KW-0694">RNA-binding</keyword>
<dbReference type="FunFam" id="3.30.420.100:FF:000001">
    <property type="entry name" value="50S ribosomal protein L18"/>
    <property type="match status" value="1"/>
</dbReference>
<evidence type="ECO:0000313" key="9">
    <source>
        <dbReference type="Proteomes" id="UP000034595"/>
    </source>
</evidence>
<evidence type="ECO:0000256" key="3">
    <source>
        <dbReference type="ARBA" id="ARBA00022884"/>
    </source>
</evidence>
<dbReference type="HAMAP" id="MF_01337_B">
    <property type="entry name" value="Ribosomal_uL18_B"/>
    <property type="match status" value="1"/>
</dbReference>
<dbReference type="InterPro" id="IPR004389">
    <property type="entry name" value="Ribosomal_uL18_bac-type"/>
</dbReference>
<comment type="similarity">
    <text evidence="1 7">Belongs to the universal ribosomal protein uL18 family.</text>
</comment>
<dbReference type="PATRIC" id="fig|1618610.3.peg.639"/>
<evidence type="ECO:0000256" key="2">
    <source>
        <dbReference type="ARBA" id="ARBA00022730"/>
    </source>
</evidence>
<sequence>MKQRIIRHKRIRAKIKGTAERPRLSVFRSNRHIFAQLIDDIAGKTIAAVSDKEIKPKGKTKKTVAYEIGKLLSKKAVEKDIKETVFDRGGYKFHGAVSEIAKGAREGGLKF</sequence>
<evidence type="ECO:0000256" key="5">
    <source>
        <dbReference type="ARBA" id="ARBA00023274"/>
    </source>
</evidence>
<proteinExistence type="inferred from homology"/>
<evidence type="ECO:0000256" key="6">
    <source>
        <dbReference type="ARBA" id="ARBA00035197"/>
    </source>
</evidence>
<evidence type="ECO:0000256" key="7">
    <source>
        <dbReference type="HAMAP-Rule" id="MF_01337"/>
    </source>
</evidence>
<organism evidence="8 9">
    <name type="scientific">Candidatus Azambacteria bacterium GW2011_GWA1_44_9</name>
    <dbReference type="NCBI Taxonomy" id="1618610"/>
    <lineage>
        <taxon>Bacteria</taxon>
        <taxon>Candidatus Azamiibacteriota</taxon>
    </lineage>
</organism>
<dbReference type="NCBIfam" id="TIGR00060">
    <property type="entry name" value="L18_bact"/>
    <property type="match status" value="1"/>
</dbReference>
<keyword evidence="5 7" id="KW-0687">Ribonucleoprotein</keyword>
<keyword evidence="2 7" id="KW-0699">rRNA-binding</keyword>
<dbReference type="GO" id="GO:0006412">
    <property type="term" value="P:translation"/>
    <property type="evidence" value="ECO:0007669"/>
    <property type="project" value="UniProtKB-UniRule"/>
</dbReference>
<name>A0A0G1KBQ4_9BACT</name>
<comment type="function">
    <text evidence="7">This is one of the proteins that bind and probably mediate the attachment of the 5S RNA into the large ribosomal subunit, where it forms part of the central protuberance.</text>
</comment>
<evidence type="ECO:0000313" key="8">
    <source>
        <dbReference type="EMBL" id="KKT81020.1"/>
    </source>
</evidence>
<dbReference type="PANTHER" id="PTHR12899:SF3">
    <property type="entry name" value="LARGE RIBOSOMAL SUBUNIT PROTEIN UL18M"/>
    <property type="match status" value="1"/>
</dbReference>
<dbReference type="InterPro" id="IPR057268">
    <property type="entry name" value="Ribosomal_L18"/>
</dbReference>
<keyword evidence="4 7" id="KW-0689">Ribosomal protein</keyword>
<dbReference type="AlphaFoldDB" id="A0A0G1KBQ4"/>
<dbReference type="EMBL" id="LCJQ01000019">
    <property type="protein sequence ID" value="KKT81020.1"/>
    <property type="molecule type" value="Genomic_DNA"/>
</dbReference>
<evidence type="ECO:0000256" key="4">
    <source>
        <dbReference type="ARBA" id="ARBA00022980"/>
    </source>
</evidence>
<reference evidence="8 9" key="1">
    <citation type="journal article" date="2015" name="Nature">
        <title>rRNA introns, odd ribosomes, and small enigmatic genomes across a large radiation of phyla.</title>
        <authorList>
            <person name="Brown C.T."/>
            <person name="Hug L.A."/>
            <person name="Thomas B.C."/>
            <person name="Sharon I."/>
            <person name="Castelle C.J."/>
            <person name="Singh A."/>
            <person name="Wilkins M.J."/>
            <person name="Williams K.H."/>
            <person name="Banfield J.F."/>
        </authorList>
    </citation>
    <scope>NUCLEOTIDE SEQUENCE [LARGE SCALE GENOMIC DNA]</scope>
</reference>
<protein>
    <recommendedName>
        <fullName evidence="6 7">Large ribosomal subunit protein uL18</fullName>
    </recommendedName>
</protein>